<dbReference type="Proteomes" id="UP000595466">
    <property type="component" value="Chromosome"/>
</dbReference>
<evidence type="ECO:0000313" key="2">
    <source>
        <dbReference type="EMBL" id="KZU08676.1"/>
    </source>
</evidence>
<dbReference type="AlphaFoldDB" id="A0A0G9FF57"/>
<name>A0A0G9FF57_LACPN</name>
<dbReference type="Proteomes" id="UP000076882">
    <property type="component" value="Unassembled WGS sequence"/>
</dbReference>
<evidence type="ECO:0000256" key="1">
    <source>
        <dbReference type="SAM" id="Phobius"/>
    </source>
</evidence>
<proteinExistence type="predicted"/>
<dbReference type="RefSeq" id="WP_003641841.1">
    <property type="nucleotide sequence ID" value="NZ_AP018405.1"/>
</dbReference>
<keyword evidence="1" id="KW-0812">Transmembrane</keyword>
<dbReference type="PATRIC" id="fig|1590.142.peg.245"/>
<keyword evidence="1" id="KW-0472">Membrane</keyword>
<evidence type="ECO:0000313" key="5">
    <source>
        <dbReference type="EMBL" id="QQM61178.1"/>
    </source>
</evidence>
<protein>
    <submittedName>
        <fullName evidence="3">Integral membrane protein</fullName>
    </submittedName>
</protein>
<evidence type="ECO:0000313" key="3">
    <source>
        <dbReference type="EMBL" id="KZU94995.1"/>
    </source>
</evidence>
<reference evidence="6 7" key="1">
    <citation type="submission" date="2016-03" db="EMBL/GenBank/DDBJ databases">
        <title>Comparative genomics of 54 Lactobacillus plantarum strains reveals genomic uncoupling from niche constraints.</title>
        <authorList>
            <person name="Martino M.E."/>
        </authorList>
    </citation>
    <scope>NUCLEOTIDE SEQUENCE [LARGE SCALE GENOMIC DNA]</scope>
    <source>
        <strain evidence="3 7">19.1</strain>
        <strain evidence="4 6">NAB2</strain>
        <strain evidence="2 8">Nizo2260</strain>
    </source>
</reference>
<evidence type="ECO:0000313" key="9">
    <source>
        <dbReference type="Proteomes" id="UP000595466"/>
    </source>
</evidence>
<evidence type="ECO:0000313" key="7">
    <source>
        <dbReference type="Proteomes" id="UP000076882"/>
    </source>
</evidence>
<feature type="transmembrane region" description="Helical" evidence="1">
    <location>
        <begin position="51"/>
        <end position="74"/>
    </location>
</feature>
<evidence type="ECO:0000313" key="6">
    <source>
        <dbReference type="Proteomes" id="UP000076872"/>
    </source>
</evidence>
<gene>
    <name evidence="5" type="ORF">JH395_01095</name>
    <name evidence="3" type="ORF">Lp19_1784</name>
    <name evidence="4" type="ORF">NAB2_0280</name>
    <name evidence="2" type="ORF">Nizo2260_0329</name>
</gene>
<evidence type="ECO:0000313" key="4">
    <source>
        <dbReference type="EMBL" id="KZV06210.1"/>
    </source>
</evidence>
<keyword evidence="1" id="KW-1133">Transmembrane helix</keyword>
<accession>A0A0G9FF57</accession>
<dbReference type="EMBL" id="CP066817">
    <property type="protein sequence ID" value="QQM61178.1"/>
    <property type="molecule type" value="Genomic_DNA"/>
</dbReference>
<dbReference type="GeneID" id="77216913"/>
<dbReference type="EMBL" id="LUWI01000005">
    <property type="protein sequence ID" value="KZU08676.1"/>
    <property type="molecule type" value="Genomic_DNA"/>
</dbReference>
<feature type="transmembrane region" description="Helical" evidence="1">
    <location>
        <begin position="28"/>
        <end position="45"/>
    </location>
</feature>
<feature type="transmembrane region" description="Helical" evidence="1">
    <location>
        <begin position="6"/>
        <end position="21"/>
    </location>
</feature>
<dbReference type="KEGG" id="lpb:SH83_01100"/>
<dbReference type="Proteomes" id="UP000076989">
    <property type="component" value="Unassembled WGS sequence"/>
</dbReference>
<dbReference type="Proteomes" id="UP000076872">
    <property type="component" value="Unassembled WGS sequence"/>
</dbReference>
<reference evidence="5 9" key="2">
    <citation type="submission" date="2020-12" db="EMBL/GenBank/DDBJ databases">
        <title>Whole genome sequencing of Lactobacillus plantarum PC518.</title>
        <authorList>
            <person name="Guo Q."/>
        </authorList>
    </citation>
    <scope>NUCLEOTIDE SEQUENCE [LARGE SCALE GENOMIC DNA]</scope>
    <source>
        <strain evidence="5 9">PC518</strain>
    </source>
</reference>
<sequence length="95" mass="10688">MSDFKGILIGMLVVAVLYMLDRYLPRWFGAIPGAGFLGFIIYIVFTKEVSLLSIVTVLLVGEAVLNGIWIDALVNRKRKMKKEVATMKAKDLLRK</sequence>
<dbReference type="EMBL" id="LUXO01000006">
    <property type="protein sequence ID" value="KZV06210.1"/>
    <property type="molecule type" value="Genomic_DNA"/>
</dbReference>
<organism evidence="3 7">
    <name type="scientific">Lactiplantibacillus plantarum</name>
    <name type="common">Lactobacillus plantarum</name>
    <dbReference type="NCBI Taxonomy" id="1590"/>
    <lineage>
        <taxon>Bacteria</taxon>
        <taxon>Bacillati</taxon>
        <taxon>Bacillota</taxon>
        <taxon>Bacilli</taxon>
        <taxon>Lactobacillales</taxon>
        <taxon>Lactobacillaceae</taxon>
        <taxon>Lactiplantibacillus</taxon>
    </lineage>
</organism>
<dbReference type="EMBL" id="LUXM01000028">
    <property type="protein sequence ID" value="KZU94995.1"/>
    <property type="molecule type" value="Genomic_DNA"/>
</dbReference>
<evidence type="ECO:0000313" key="8">
    <source>
        <dbReference type="Proteomes" id="UP000076989"/>
    </source>
</evidence>